<organism evidence="9 10">
    <name type="scientific">Velocimicrobium porci</name>
    <dbReference type="NCBI Taxonomy" id="2606634"/>
    <lineage>
        <taxon>Bacteria</taxon>
        <taxon>Bacillati</taxon>
        <taxon>Bacillota</taxon>
        <taxon>Clostridia</taxon>
        <taxon>Lachnospirales</taxon>
        <taxon>Lachnospiraceae</taxon>
        <taxon>Velocimicrobium</taxon>
    </lineage>
</organism>
<evidence type="ECO:0000259" key="8">
    <source>
        <dbReference type="Pfam" id="PF00857"/>
    </source>
</evidence>
<dbReference type="Gene3D" id="3.40.50.850">
    <property type="entry name" value="Isochorismatase-like"/>
    <property type="match status" value="1"/>
</dbReference>
<feature type="domain" description="Isochorismatase-like" evidence="8">
    <location>
        <begin position="5"/>
        <end position="173"/>
    </location>
</feature>
<gene>
    <name evidence="9" type="ORF">FYJ58_06680</name>
</gene>
<protein>
    <recommendedName>
        <fullName evidence="6">nicotinamidase</fullName>
        <ecNumber evidence="6">3.5.1.19</ecNumber>
    </recommendedName>
    <alternativeName>
        <fullName evidence="7">Nicotinamide deamidase</fullName>
    </alternativeName>
</protein>
<sequence length="175" mass="19660">MEQYLLVIDMQNDFVDGSLGTKKAAAIVPDVVKKIEEFDGTILYTLDTHMENYLTTQEGKNLPVVHCVKDSKGWELNKSVKEAVEHKHGKRFLKETFGSKELAEYLVEQNKEHEIEKITVIGLCTDICVISNALLIKAFLPEVPVHVDALCCAGVTEESHQRALDAMKMCQILID</sequence>
<comment type="pathway">
    <text evidence="5">Cofactor biosynthesis; nicotinate biosynthesis; nicotinate from nicotinamide: step 1/1.</text>
</comment>
<evidence type="ECO:0000256" key="4">
    <source>
        <dbReference type="ARBA" id="ARBA00022801"/>
    </source>
</evidence>
<dbReference type="RefSeq" id="WP_154519054.1">
    <property type="nucleotide sequence ID" value="NZ_VUMT01000008.1"/>
</dbReference>
<evidence type="ECO:0000313" key="9">
    <source>
        <dbReference type="EMBL" id="MSS63562.1"/>
    </source>
</evidence>
<keyword evidence="10" id="KW-1185">Reference proteome</keyword>
<evidence type="ECO:0000256" key="2">
    <source>
        <dbReference type="ARBA" id="ARBA00022642"/>
    </source>
</evidence>
<comment type="similarity">
    <text evidence="1">Belongs to the isochorismatase family.</text>
</comment>
<dbReference type="GO" id="GO:0046872">
    <property type="term" value="F:metal ion binding"/>
    <property type="evidence" value="ECO:0007669"/>
    <property type="project" value="UniProtKB-KW"/>
</dbReference>
<dbReference type="CDD" id="cd00431">
    <property type="entry name" value="cysteine_hydrolases"/>
    <property type="match status" value="1"/>
</dbReference>
<comment type="caution">
    <text evidence="9">The sequence shown here is derived from an EMBL/GenBank/DDBJ whole genome shotgun (WGS) entry which is preliminary data.</text>
</comment>
<keyword evidence="2" id="KW-0662">Pyridine nucleotide biosynthesis</keyword>
<proteinExistence type="inferred from homology"/>
<name>A0A6L5XXR7_9FIRM</name>
<reference evidence="9 10" key="1">
    <citation type="submission" date="2019-08" db="EMBL/GenBank/DDBJ databases">
        <title>In-depth cultivation of the pig gut microbiome towards novel bacterial diversity and tailored functional studies.</title>
        <authorList>
            <person name="Wylensek D."/>
            <person name="Hitch T.C.A."/>
            <person name="Clavel T."/>
        </authorList>
    </citation>
    <scope>NUCLEOTIDE SEQUENCE [LARGE SCALE GENOMIC DNA]</scope>
    <source>
        <strain evidence="9 10">WCA-693-APC-MOT-I</strain>
    </source>
</reference>
<dbReference type="SUPFAM" id="SSF52499">
    <property type="entry name" value="Isochorismatase-like hydrolases"/>
    <property type="match status" value="1"/>
</dbReference>
<evidence type="ECO:0000256" key="3">
    <source>
        <dbReference type="ARBA" id="ARBA00022723"/>
    </source>
</evidence>
<dbReference type="PANTHER" id="PTHR11080">
    <property type="entry name" value="PYRAZINAMIDASE/NICOTINAMIDASE"/>
    <property type="match status" value="1"/>
</dbReference>
<dbReference type="InterPro" id="IPR000868">
    <property type="entry name" value="Isochorismatase-like_dom"/>
</dbReference>
<dbReference type="GO" id="GO:0019363">
    <property type="term" value="P:pyridine nucleotide biosynthetic process"/>
    <property type="evidence" value="ECO:0007669"/>
    <property type="project" value="UniProtKB-KW"/>
</dbReference>
<dbReference type="InterPro" id="IPR052347">
    <property type="entry name" value="Isochorismatase_Nicotinamidase"/>
</dbReference>
<evidence type="ECO:0000256" key="5">
    <source>
        <dbReference type="ARBA" id="ARBA00037900"/>
    </source>
</evidence>
<dbReference type="GO" id="GO:0008936">
    <property type="term" value="F:nicotinamidase activity"/>
    <property type="evidence" value="ECO:0007669"/>
    <property type="project" value="UniProtKB-EC"/>
</dbReference>
<keyword evidence="3" id="KW-0479">Metal-binding</keyword>
<dbReference type="Proteomes" id="UP000482209">
    <property type="component" value="Unassembled WGS sequence"/>
</dbReference>
<accession>A0A6L5XXR7</accession>
<evidence type="ECO:0000256" key="7">
    <source>
        <dbReference type="ARBA" id="ARBA00043224"/>
    </source>
</evidence>
<keyword evidence="4 9" id="KW-0378">Hydrolase</keyword>
<dbReference type="EC" id="3.5.1.19" evidence="6"/>
<dbReference type="PANTHER" id="PTHR11080:SF2">
    <property type="entry name" value="LD05707P"/>
    <property type="match status" value="1"/>
</dbReference>
<dbReference type="Pfam" id="PF00857">
    <property type="entry name" value="Isochorismatase"/>
    <property type="match status" value="1"/>
</dbReference>
<evidence type="ECO:0000256" key="6">
    <source>
        <dbReference type="ARBA" id="ARBA00039017"/>
    </source>
</evidence>
<dbReference type="EMBL" id="VUMT01000008">
    <property type="protein sequence ID" value="MSS63562.1"/>
    <property type="molecule type" value="Genomic_DNA"/>
</dbReference>
<dbReference type="AlphaFoldDB" id="A0A6L5XXR7"/>
<evidence type="ECO:0000256" key="1">
    <source>
        <dbReference type="ARBA" id="ARBA00006336"/>
    </source>
</evidence>
<dbReference type="InterPro" id="IPR036380">
    <property type="entry name" value="Isochorismatase-like_sf"/>
</dbReference>
<evidence type="ECO:0000313" key="10">
    <source>
        <dbReference type="Proteomes" id="UP000482209"/>
    </source>
</evidence>